<evidence type="ECO:0000256" key="1">
    <source>
        <dbReference type="SAM" id="Coils"/>
    </source>
</evidence>
<dbReference type="Proteomes" id="UP000019109">
    <property type="component" value="Unassembled WGS sequence"/>
</dbReference>
<keyword evidence="1" id="KW-0175">Coiled coil</keyword>
<dbReference type="EMBL" id="BAVR01000071">
    <property type="protein sequence ID" value="GAE90444.1"/>
    <property type="molecule type" value="Genomic_DNA"/>
</dbReference>
<name>W4VCH7_9FIRM</name>
<keyword evidence="3" id="KW-1185">Reference proteome</keyword>
<sequence length="64" mass="7557">MIKSKELMEDTLQYFIKSENDESSLDPTLQAVEKVLDRYENNISYITERINELKEMKNKIDGTL</sequence>
<evidence type="ECO:0000313" key="3">
    <source>
        <dbReference type="Proteomes" id="UP000019109"/>
    </source>
</evidence>
<accession>W4VCH7</accession>
<feature type="coiled-coil region" evidence="1">
    <location>
        <begin position="29"/>
        <end position="56"/>
    </location>
</feature>
<dbReference type="AlphaFoldDB" id="W4VCH7"/>
<gene>
    <name evidence="2" type="ORF">JCM21531_4058</name>
</gene>
<proteinExistence type="predicted"/>
<reference evidence="2" key="1">
    <citation type="journal article" date="2014" name="Genome Announc.">
        <title>Draft Genome Sequence of Clostridium straminisolvens Strain JCM 21531T, Isolated from a Cellulose-Degrading Bacterial Community.</title>
        <authorList>
            <person name="Yuki M."/>
            <person name="Oshima K."/>
            <person name="Suda W."/>
            <person name="Sakamoto M."/>
            <person name="Kitamura K."/>
            <person name="Iida T."/>
            <person name="Hattori M."/>
            <person name="Ohkuma M."/>
        </authorList>
    </citation>
    <scope>NUCLEOTIDE SEQUENCE [LARGE SCALE GENOMIC DNA]</scope>
    <source>
        <strain evidence="2">JCM 21531</strain>
    </source>
</reference>
<comment type="caution">
    <text evidence="2">The sequence shown here is derived from an EMBL/GenBank/DDBJ whole genome shotgun (WGS) entry which is preliminary data.</text>
</comment>
<evidence type="ECO:0000313" key="2">
    <source>
        <dbReference type="EMBL" id="GAE90444.1"/>
    </source>
</evidence>
<organism evidence="2 3">
    <name type="scientific">Acetivibrio straminisolvens JCM 21531</name>
    <dbReference type="NCBI Taxonomy" id="1294263"/>
    <lineage>
        <taxon>Bacteria</taxon>
        <taxon>Bacillati</taxon>
        <taxon>Bacillota</taxon>
        <taxon>Clostridia</taxon>
        <taxon>Eubacteriales</taxon>
        <taxon>Oscillospiraceae</taxon>
        <taxon>Acetivibrio</taxon>
    </lineage>
</organism>
<protein>
    <submittedName>
        <fullName evidence="2">Uncharacterized protein</fullName>
    </submittedName>
</protein>